<evidence type="ECO:0000313" key="2">
    <source>
        <dbReference type="Proteomes" id="UP000011021"/>
    </source>
</evidence>
<dbReference type="STRING" id="887898.HMPREF0551_0769"/>
<organism evidence="1 2">
    <name type="scientific">Lautropia mirabilis ATCC 51599</name>
    <dbReference type="NCBI Taxonomy" id="887898"/>
    <lineage>
        <taxon>Bacteria</taxon>
        <taxon>Pseudomonadati</taxon>
        <taxon>Pseudomonadota</taxon>
        <taxon>Betaproteobacteria</taxon>
        <taxon>Burkholderiales</taxon>
        <taxon>Burkholderiaceae</taxon>
        <taxon>Lautropia</taxon>
    </lineage>
</organism>
<gene>
    <name evidence="1" type="ORF">HMPREF0551_0769</name>
</gene>
<dbReference type="HOGENOM" id="CLU_3169660_0_0_4"/>
<evidence type="ECO:0000313" key="1">
    <source>
        <dbReference type="EMBL" id="EFV95281.1"/>
    </source>
</evidence>
<dbReference type="Proteomes" id="UP000011021">
    <property type="component" value="Unassembled WGS sequence"/>
</dbReference>
<sequence>MGPGPVIGICPPGAGRNLNGNSFRVAFRAAPDVSIPPIRLTGEPYIS</sequence>
<accession>E7RWA6</accession>
<dbReference type="AlphaFoldDB" id="E7RWA6"/>
<dbReference type="EMBL" id="AEQP01000003">
    <property type="protein sequence ID" value="EFV95281.1"/>
    <property type="molecule type" value="Genomic_DNA"/>
</dbReference>
<protein>
    <submittedName>
        <fullName evidence="1">Uncharacterized protein</fullName>
    </submittedName>
</protein>
<keyword evidence="2" id="KW-1185">Reference proteome</keyword>
<comment type="caution">
    <text evidence="1">The sequence shown here is derived from an EMBL/GenBank/DDBJ whole genome shotgun (WGS) entry which is preliminary data.</text>
</comment>
<reference evidence="1 2" key="1">
    <citation type="submission" date="2010-12" db="EMBL/GenBank/DDBJ databases">
        <authorList>
            <person name="Muzny D."/>
            <person name="Qin X."/>
            <person name="Deng J."/>
            <person name="Jiang H."/>
            <person name="Liu Y."/>
            <person name="Qu J."/>
            <person name="Song X.-Z."/>
            <person name="Zhang L."/>
            <person name="Thornton R."/>
            <person name="Coyle M."/>
            <person name="Francisco L."/>
            <person name="Jackson L."/>
            <person name="Javaid M."/>
            <person name="Korchina V."/>
            <person name="Kovar C."/>
            <person name="Mata R."/>
            <person name="Mathew T."/>
            <person name="Ngo R."/>
            <person name="Nguyen L."/>
            <person name="Nguyen N."/>
            <person name="Okwuonu G."/>
            <person name="Ongeri F."/>
            <person name="Pham C."/>
            <person name="Simmons D."/>
            <person name="Wilczek-Boney K."/>
            <person name="Hale W."/>
            <person name="Jakkamsetti A."/>
            <person name="Pham P."/>
            <person name="Ruth R."/>
            <person name="San Lucas F."/>
            <person name="Warren J."/>
            <person name="Zhang J."/>
            <person name="Zhao Z."/>
            <person name="Zhou C."/>
            <person name="Zhu D."/>
            <person name="Lee S."/>
            <person name="Bess C."/>
            <person name="Blankenburg K."/>
            <person name="Forbes L."/>
            <person name="Fu Q."/>
            <person name="Gubbala S."/>
            <person name="Hirani K."/>
            <person name="Jayaseelan J.C."/>
            <person name="Lara F."/>
            <person name="Munidasa M."/>
            <person name="Palculict T."/>
            <person name="Patil S."/>
            <person name="Pu L.-L."/>
            <person name="Saada N."/>
            <person name="Tang L."/>
            <person name="Weissenberger G."/>
            <person name="Zhu Y."/>
            <person name="Hemphill L."/>
            <person name="Shang Y."/>
            <person name="Youmans B."/>
            <person name="Ayvaz T."/>
            <person name="Ross M."/>
            <person name="Santibanez J."/>
            <person name="Aqrawi P."/>
            <person name="Gross S."/>
            <person name="Joshi V."/>
            <person name="Fowler G."/>
            <person name="Nazareth L."/>
            <person name="Reid J."/>
            <person name="Worley K."/>
            <person name="Petrosino J."/>
            <person name="Highlander S."/>
            <person name="Gibbs R."/>
        </authorList>
    </citation>
    <scope>NUCLEOTIDE SEQUENCE [LARGE SCALE GENOMIC DNA]</scope>
    <source>
        <strain evidence="1 2">ATCC 51599</strain>
    </source>
</reference>
<name>E7RWA6_9BURK</name>
<proteinExistence type="predicted"/>